<organism evidence="3 4">
    <name type="scientific">Bittarella massiliensis</name>
    <name type="common">ex Durand et al. 2017</name>
    <dbReference type="NCBI Taxonomy" id="1720313"/>
    <lineage>
        <taxon>Bacteria</taxon>
        <taxon>Bacillati</taxon>
        <taxon>Bacillota</taxon>
        <taxon>Clostridia</taxon>
        <taxon>Eubacteriales</taxon>
        <taxon>Oscillospiraceae</taxon>
        <taxon>Bittarella (ex Durand et al. 2017)</taxon>
    </lineage>
</organism>
<dbReference type="CDD" id="cd07034">
    <property type="entry name" value="TPP_PYR_PFOR_IOR-alpha_like"/>
    <property type="match status" value="1"/>
</dbReference>
<name>A0AAW5KDG2_9FIRM</name>
<dbReference type="PANTHER" id="PTHR43088">
    <property type="entry name" value="SUBUNIT OF PYRUVATE:FLAVODOXIN OXIDOREDUCTASE-RELATED"/>
    <property type="match status" value="1"/>
</dbReference>
<keyword evidence="1" id="KW-0560">Oxidoreductase</keyword>
<evidence type="ECO:0000313" key="4">
    <source>
        <dbReference type="Proteomes" id="UP001205063"/>
    </source>
</evidence>
<reference evidence="3" key="1">
    <citation type="submission" date="2022-06" db="EMBL/GenBank/DDBJ databases">
        <title>Isolation of gut microbiota from human fecal samples.</title>
        <authorList>
            <person name="Pamer E.G."/>
            <person name="Barat B."/>
            <person name="Waligurski E."/>
            <person name="Medina S."/>
            <person name="Paddock L."/>
            <person name="Mostad J."/>
        </authorList>
    </citation>
    <scope>NUCLEOTIDE SEQUENCE</scope>
    <source>
        <strain evidence="3">DFI.7.96</strain>
    </source>
</reference>
<evidence type="ECO:0000313" key="3">
    <source>
        <dbReference type="EMBL" id="MCQ4950976.1"/>
    </source>
</evidence>
<evidence type="ECO:0000259" key="2">
    <source>
        <dbReference type="Pfam" id="PF01855"/>
    </source>
</evidence>
<gene>
    <name evidence="3" type="ORF">NE646_15265</name>
</gene>
<dbReference type="SUPFAM" id="SSF52518">
    <property type="entry name" value="Thiamin diphosphate-binding fold (THDP-binding)"/>
    <property type="match status" value="1"/>
</dbReference>
<dbReference type="InterPro" id="IPR002880">
    <property type="entry name" value="Pyrv_Fd/Flavodoxin_OxRdtase_N"/>
</dbReference>
<feature type="non-terminal residue" evidence="3">
    <location>
        <position position="77"/>
    </location>
</feature>
<dbReference type="GO" id="GO:0016491">
    <property type="term" value="F:oxidoreductase activity"/>
    <property type="evidence" value="ECO:0007669"/>
    <property type="project" value="UniProtKB-KW"/>
</dbReference>
<dbReference type="InterPro" id="IPR052368">
    <property type="entry name" value="2-oxoacid_oxidoreductase"/>
</dbReference>
<dbReference type="PANTHER" id="PTHR43088:SF1">
    <property type="entry name" value="SUBUNIT OF PYRUVATE:FLAVODOXIN OXIDOREDUCTASE"/>
    <property type="match status" value="1"/>
</dbReference>
<sequence>MFGITWKSARCLSGSAIRAGCRHFFGYPITPQTEVSAYMAKRMPKIGGTYLQAESEIAAINLVLGAASAGVRAMTSS</sequence>
<dbReference type="Pfam" id="PF01855">
    <property type="entry name" value="POR_N"/>
    <property type="match status" value="1"/>
</dbReference>
<proteinExistence type="predicted"/>
<feature type="domain" description="Pyruvate flavodoxin/ferredoxin oxidoreductase pyrimidine binding" evidence="2">
    <location>
        <begin position="16"/>
        <end position="76"/>
    </location>
</feature>
<dbReference type="AlphaFoldDB" id="A0AAW5KDG2"/>
<protein>
    <submittedName>
        <fullName evidence="3">3-methyl-2-oxobutanoate dehydrogenase subunit beta</fullName>
    </submittedName>
</protein>
<evidence type="ECO:0000256" key="1">
    <source>
        <dbReference type="ARBA" id="ARBA00023002"/>
    </source>
</evidence>
<dbReference type="Proteomes" id="UP001205063">
    <property type="component" value="Unassembled WGS sequence"/>
</dbReference>
<dbReference type="InterPro" id="IPR029061">
    <property type="entry name" value="THDP-binding"/>
</dbReference>
<comment type="caution">
    <text evidence="3">The sequence shown here is derived from an EMBL/GenBank/DDBJ whole genome shotgun (WGS) entry which is preliminary data.</text>
</comment>
<dbReference type="Gene3D" id="3.40.50.970">
    <property type="match status" value="1"/>
</dbReference>
<accession>A0AAW5KDG2</accession>
<dbReference type="EMBL" id="JANGAB010000516">
    <property type="protein sequence ID" value="MCQ4950976.1"/>
    <property type="molecule type" value="Genomic_DNA"/>
</dbReference>